<evidence type="ECO:0000259" key="1">
    <source>
        <dbReference type="Pfam" id="PF06605"/>
    </source>
</evidence>
<dbReference type="Gene3D" id="6.20.110.10">
    <property type="match status" value="1"/>
</dbReference>
<dbReference type="Gene3D" id="2.60.120.260">
    <property type="entry name" value="Galactose-binding domain-like"/>
    <property type="match status" value="1"/>
</dbReference>
<accession>A0A1Z5IZL9</accession>
<dbReference type="RefSeq" id="WP_089122091.1">
    <property type="nucleotide sequence ID" value="NZ_BCMI01000045.1"/>
</dbReference>
<dbReference type="InterPro" id="IPR044051">
    <property type="entry name" value="Prophage_tail_N"/>
</dbReference>
<reference evidence="3 4" key="1">
    <citation type="submission" date="2015-11" db="EMBL/GenBank/DDBJ databases">
        <title>Draft genome sequences of new species of the genus Lactobacillus isolated from orchardgrass silage.</title>
        <authorList>
            <person name="Tohno M."/>
            <person name="Tanizawa Y."/>
            <person name="Arita M."/>
        </authorList>
    </citation>
    <scope>NUCLEOTIDE SEQUENCE [LARGE SCALE GENOMIC DNA]</scope>
    <source>
        <strain evidence="3 4">IWT25</strain>
    </source>
</reference>
<evidence type="ECO:0000259" key="2">
    <source>
        <dbReference type="Pfam" id="PF18994"/>
    </source>
</evidence>
<comment type="caution">
    <text evidence="3">The sequence shown here is derived from an EMBL/GenBank/DDBJ whole genome shotgun (WGS) entry which is preliminary data.</text>
</comment>
<feature type="domain" description="Tail spike" evidence="1">
    <location>
        <begin position="108"/>
        <end position="516"/>
    </location>
</feature>
<proteinExistence type="predicted"/>
<dbReference type="Proteomes" id="UP000198414">
    <property type="component" value="Unassembled WGS sequence"/>
</dbReference>
<organism evidence="3 4">
    <name type="scientific">Secundilactobacillus pentosiphilus</name>
    <dbReference type="NCBI Taxonomy" id="1714682"/>
    <lineage>
        <taxon>Bacteria</taxon>
        <taxon>Bacillati</taxon>
        <taxon>Bacillota</taxon>
        <taxon>Bacilli</taxon>
        <taxon>Lactobacillales</taxon>
        <taxon>Lactobacillaceae</taxon>
        <taxon>Secundilactobacillus</taxon>
    </lineage>
</organism>
<dbReference type="Pfam" id="PF18994">
    <property type="entry name" value="Prophage_tailD1"/>
    <property type="match status" value="1"/>
</dbReference>
<dbReference type="OrthoDB" id="2404328at2"/>
<dbReference type="AlphaFoldDB" id="A0A1Z5IZL9"/>
<protein>
    <submittedName>
        <fullName evidence="3">Prophage protein</fullName>
    </submittedName>
</protein>
<dbReference type="InterPro" id="IPR010572">
    <property type="entry name" value="Tail_dom"/>
</dbReference>
<gene>
    <name evidence="3" type="ORF">IWT25_02562</name>
</gene>
<name>A0A1Z5IZL9_9LACO</name>
<dbReference type="Pfam" id="PF06605">
    <property type="entry name" value="Prophage_tail"/>
    <property type="match status" value="1"/>
</dbReference>
<sequence>MAISHDYIIVQDEQGKYDEILTDLDYSSFEYDYEQNSSRTLQFTVYKTPLNEFAYNLTQNESVVTFQGQDFVVKQATQTQTGYVWNKQVTAQHVSYAFQDWTAQTVSQGKTWQLQDALDFICQGNDLGYTLDFQGKFTTVKLDQLGTKSALEDLQDIVTALHGIMFADNKHITIYDEDSFYQKVDKTFREVYNTEDVEIEQDTSNLKTRVKVFGPKKSTKDINYQQVKCKDMVYSGDWSKDKSYTTSKGARVRYTITAQNENDILTVDTENSQYGGIFDVYLDDKKIDAISTYSGSPASVDVSTTLSKGDHEVELVFAGDDPKHVMKTLQDAHNKKTLTDAENSADKAKKHAKKDDKIPDYVGKAKKAIAKSKTWVARGTVGDKNHYLLTVKLNPLNDSYYKVVGTYIDPIEKNYGHSYWFSPLHDNSAKTVDDLMKYAQKQLASKIVPTVTMTLSYRGQEDINEREMWVFEEPSMGYHSIDERLMTLNTHHPYYFQPGSVGFTNDRNSLVKLQSQLYSEIRSTRQSLTDAVDPTWGTSPLVGYGEVVGDTSGN</sequence>
<evidence type="ECO:0000313" key="3">
    <source>
        <dbReference type="EMBL" id="GAX07213.1"/>
    </source>
</evidence>
<evidence type="ECO:0000313" key="4">
    <source>
        <dbReference type="Proteomes" id="UP000198414"/>
    </source>
</evidence>
<feature type="domain" description="Prophage endopeptidase tail N-terminal" evidence="2">
    <location>
        <begin position="8"/>
        <end position="93"/>
    </location>
</feature>
<dbReference type="Gene3D" id="3.55.50.40">
    <property type="match status" value="1"/>
</dbReference>
<dbReference type="EMBL" id="BCMI01000045">
    <property type="protein sequence ID" value="GAX07213.1"/>
    <property type="molecule type" value="Genomic_DNA"/>
</dbReference>